<accession>A0A1V0DY45</accession>
<dbReference type="Proteomes" id="UP000224401">
    <property type="component" value="Segment"/>
</dbReference>
<gene>
    <name evidence="1" type="ORF">vBDshSR5C_19</name>
</gene>
<keyword evidence="2" id="KW-1185">Reference proteome</keyword>
<sequence length="49" mass="5471">MIGIGVSPSLLALLRAPDAQSPDDVLWVYEGRPITRSVIHVLVRYRLAR</sequence>
<name>A0A1V0DY45_9CAUD</name>
<proteinExistence type="predicted"/>
<protein>
    <submittedName>
        <fullName evidence="1">Uncharacterized protein</fullName>
    </submittedName>
</protein>
<organism evidence="1 2">
    <name type="scientific">Dinoroseobacter phage vB_DshS-R5C</name>
    <dbReference type="NCBI Taxonomy" id="1965368"/>
    <lineage>
        <taxon>Viruses</taxon>
        <taxon>Duplodnaviria</taxon>
        <taxon>Heunggongvirae</taxon>
        <taxon>Uroviricota</taxon>
        <taxon>Caudoviricetes</taxon>
        <taxon>Nanhaivirus</taxon>
        <taxon>Nanhaivirus D5C</taxon>
    </lineage>
</organism>
<evidence type="ECO:0000313" key="2">
    <source>
        <dbReference type="Proteomes" id="UP000224401"/>
    </source>
</evidence>
<evidence type="ECO:0000313" key="1">
    <source>
        <dbReference type="EMBL" id="ARB06073.1"/>
    </source>
</evidence>
<dbReference type="EMBL" id="KY606587">
    <property type="protein sequence ID" value="ARB06073.1"/>
    <property type="molecule type" value="Genomic_DNA"/>
</dbReference>
<reference evidence="1 2" key="1">
    <citation type="submission" date="2017-02" db="EMBL/GenBank/DDBJ databases">
        <title>A novel roseosiphophage isolated from the oligotrophic South China Sea.</title>
        <authorList>
            <person name="Yang Y."/>
            <person name="Cai L."/>
            <person name="Zhang R."/>
        </authorList>
    </citation>
    <scope>NUCLEOTIDE SEQUENCE [LARGE SCALE GENOMIC DNA]</scope>
</reference>